<gene>
    <name evidence="1" type="ORF">BKA08_003142</name>
</gene>
<accession>A0A7Y9F3E3</accession>
<dbReference type="InterPro" id="IPR008323">
    <property type="entry name" value="UCP033563"/>
</dbReference>
<evidence type="ECO:0008006" key="3">
    <source>
        <dbReference type="Google" id="ProtNLM"/>
    </source>
</evidence>
<proteinExistence type="predicted"/>
<name>A0A7Y9F3E3_9ACTN</name>
<keyword evidence="2" id="KW-1185">Reference proteome</keyword>
<dbReference type="PANTHER" id="PTHR36454">
    <property type="entry name" value="LMO2823 PROTEIN"/>
    <property type="match status" value="1"/>
</dbReference>
<evidence type="ECO:0000313" key="1">
    <source>
        <dbReference type="EMBL" id="NYD58904.1"/>
    </source>
</evidence>
<evidence type="ECO:0000313" key="2">
    <source>
        <dbReference type="Proteomes" id="UP000516957"/>
    </source>
</evidence>
<dbReference type="EMBL" id="JACCBE010000001">
    <property type="protein sequence ID" value="NYD58904.1"/>
    <property type="molecule type" value="Genomic_DNA"/>
</dbReference>
<organism evidence="1 2">
    <name type="scientific">Nocardioides marinisabuli</name>
    <dbReference type="NCBI Taxonomy" id="419476"/>
    <lineage>
        <taxon>Bacteria</taxon>
        <taxon>Bacillati</taxon>
        <taxon>Actinomycetota</taxon>
        <taxon>Actinomycetes</taxon>
        <taxon>Propionibacteriales</taxon>
        <taxon>Nocardioidaceae</taxon>
        <taxon>Nocardioides</taxon>
    </lineage>
</organism>
<reference evidence="1 2" key="1">
    <citation type="submission" date="2020-07" db="EMBL/GenBank/DDBJ databases">
        <title>Sequencing the genomes of 1000 actinobacteria strains.</title>
        <authorList>
            <person name="Klenk H.-P."/>
        </authorList>
    </citation>
    <scope>NUCLEOTIDE SEQUENCE [LARGE SCALE GENOMIC DNA]</scope>
    <source>
        <strain evidence="1 2">DSM 18965</strain>
    </source>
</reference>
<dbReference type="PANTHER" id="PTHR36454:SF1">
    <property type="entry name" value="DUF1015 DOMAIN-CONTAINING PROTEIN"/>
    <property type="match status" value="1"/>
</dbReference>
<dbReference type="Proteomes" id="UP000516957">
    <property type="component" value="Unassembled WGS sequence"/>
</dbReference>
<sequence>MDESAVVCPPALAGPVRLHPFRALHLAANRVGTAAGARAFAHPHDRVPGRLAGWLREGLAVEETSPAVWVHEYTARGMTVRGIVGALDLTRPAVPGTAPAVLPHERVLPAQVDELERRMAEMQLQPAAILLAHRATPRLRALVERVVAAEPDVEIDDPTGQEHRAWAVTDPSTTRELDESLAGTQALIADGHHRYAAYLRLCAEHGAEGPWGRGLAMLVDHDDTPLFLGAIHRLLRGVQVADLVALARDAGLCVRTGGRGAALNALDRQVLVLADSREAAWVRVPEDRLPVELLHHDLLPALREQGRPETGTDHLHTAEQALAGADAGSGTAVLLPALELDEVMTVLRAGRLLPEKATSFQPKPSVGVLMRPVRDGSGDPT</sequence>
<dbReference type="AlphaFoldDB" id="A0A7Y9F3E3"/>
<dbReference type="Pfam" id="PF06245">
    <property type="entry name" value="DUF1015"/>
    <property type="match status" value="1"/>
</dbReference>
<protein>
    <recommendedName>
        <fullName evidence="3">DUF1015 domain-containing protein</fullName>
    </recommendedName>
</protein>
<dbReference type="RefSeq" id="WP_179616443.1">
    <property type="nucleotide sequence ID" value="NZ_CP059163.1"/>
</dbReference>
<comment type="caution">
    <text evidence="1">The sequence shown here is derived from an EMBL/GenBank/DDBJ whole genome shotgun (WGS) entry which is preliminary data.</text>
</comment>